<proteinExistence type="predicted"/>
<gene>
    <name evidence="1" type="ORF">IAR55_005058</name>
</gene>
<evidence type="ECO:0000313" key="2">
    <source>
        <dbReference type="Proteomes" id="UP001388673"/>
    </source>
</evidence>
<accession>A0AAW0YWK1</accession>
<organism evidence="1 2">
    <name type="scientific">Kwoniella newhampshirensis</name>
    <dbReference type="NCBI Taxonomy" id="1651941"/>
    <lineage>
        <taxon>Eukaryota</taxon>
        <taxon>Fungi</taxon>
        <taxon>Dikarya</taxon>
        <taxon>Basidiomycota</taxon>
        <taxon>Agaricomycotina</taxon>
        <taxon>Tremellomycetes</taxon>
        <taxon>Tremellales</taxon>
        <taxon>Cryptococcaceae</taxon>
        <taxon>Kwoniella</taxon>
    </lineage>
</organism>
<name>A0AAW0YWK1_9TREE</name>
<keyword evidence="2" id="KW-1185">Reference proteome</keyword>
<dbReference type="GeneID" id="92182316"/>
<sequence>MAVPYNLWGTNALIYPTPTTRGGQLWAVPQMLPSSNPFIANPEGAIRDMAEHDTNGDSDLGPDDTHLNWYETWAKDEESRKIIMDVIKARLELQWPYNYKALLLLAKMPDSEIVNLHEKLGKLADSPDSVKGAKYLKELAKPLLEKAKAEIAKKEEEEGKKKQEAIMAMWGGLWANNNFAPSALQVGGYLGWPYPYTMPPGTVAHLGGWNGKPPDGWNPTPITALPQVYPFSRTGYYGLQSDPRNTWPDVSSPPQGWWVHVGTCPHVVTSNSISKSVNIGLTEIFAKADNDLTTRGW</sequence>
<dbReference type="RefSeq" id="XP_066801611.1">
    <property type="nucleotide sequence ID" value="XM_066948152.1"/>
</dbReference>
<evidence type="ECO:0000313" key="1">
    <source>
        <dbReference type="EMBL" id="KAK8849723.1"/>
    </source>
</evidence>
<dbReference type="EMBL" id="JBCAWK010000009">
    <property type="protein sequence ID" value="KAK8849723.1"/>
    <property type="molecule type" value="Genomic_DNA"/>
</dbReference>
<protein>
    <submittedName>
        <fullName evidence="1">Uncharacterized protein</fullName>
    </submittedName>
</protein>
<comment type="caution">
    <text evidence="1">The sequence shown here is derived from an EMBL/GenBank/DDBJ whole genome shotgun (WGS) entry which is preliminary data.</text>
</comment>
<dbReference type="KEGG" id="kne:92182316"/>
<reference evidence="1 2" key="1">
    <citation type="journal article" date="2024" name="bioRxiv">
        <title>Comparative genomics of Cryptococcus and Kwoniella reveals pathogenesis evolution and contrasting karyotype dynamics via intercentromeric recombination or chromosome fusion.</title>
        <authorList>
            <person name="Coelho M.A."/>
            <person name="David-Palma M."/>
            <person name="Shea T."/>
            <person name="Bowers K."/>
            <person name="McGinley-Smith S."/>
            <person name="Mohammad A.W."/>
            <person name="Gnirke A."/>
            <person name="Yurkov A.M."/>
            <person name="Nowrousian M."/>
            <person name="Sun S."/>
            <person name="Cuomo C.A."/>
            <person name="Heitman J."/>
        </authorList>
    </citation>
    <scope>NUCLEOTIDE SEQUENCE [LARGE SCALE GENOMIC DNA]</scope>
    <source>
        <strain evidence="1 2">CBS 13917</strain>
    </source>
</reference>
<dbReference type="AlphaFoldDB" id="A0AAW0YWK1"/>
<dbReference type="Proteomes" id="UP001388673">
    <property type="component" value="Unassembled WGS sequence"/>
</dbReference>